<gene>
    <name evidence="1" type="ORF">CPT75_05780</name>
    <name evidence="2" type="ORF">CPT75_06615</name>
</gene>
<comment type="caution">
    <text evidence="1">The sequence shown here is derived from an EMBL/GenBank/DDBJ whole genome shotgun (WGS) entry which is preliminary data.</text>
</comment>
<evidence type="ECO:0000313" key="1">
    <source>
        <dbReference type="EMBL" id="PWT29322.1"/>
    </source>
</evidence>
<protein>
    <recommendedName>
        <fullName evidence="4">SAP domain-containing protein</fullName>
    </recommendedName>
</protein>
<accession>A0A317G9N3</accession>
<reference evidence="1 3" key="1">
    <citation type="submission" date="2017-09" db="EMBL/GenBank/DDBJ databases">
        <title>High-quality draft genome sequence of Butyrivibrio fibrisolvens INBov1, isolated from cow rumen.</title>
        <authorList>
            <person name="Rodriguez Hernaez J."/>
            <person name="Rivarola M."/>
            <person name="Paniego N."/>
            <person name="Cravero S."/>
            <person name="Ceron Cucchi M."/>
            <person name="Martinez M.C."/>
        </authorList>
    </citation>
    <scope>NUCLEOTIDE SEQUENCE [LARGE SCALE GENOMIC DNA]</scope>
    <source>
        <strain evidence="1 3">INBov1</strain>
    </source>
</reference>
<evidence type="ECO:0000313" key="2">
    <source>
        <dbReference type="EMBL" id="PWT29335.1"/>
    </source>
</evidence>
<name>A0A317G9N3_BUTFI</name>
<dbReference type="AlphaFoldDB" id="A0A317G9N3"/>
<dbReference type="EMBL" id="NXNG01000001">
    <property type="protein sequence ID" value="PWT29335.1"/>
    <property type="molecule type" value="Genomic_DNA"/>
</dbReference>
<dbReference type="EMBL" id="NXNG01000001">
    <property type="protein sequence ID" value="PWT29322.1"/>
    <property type="molecule type" value="Genomic_DNA"/>
</dbReference>
<proteinExistence type="predicted"/>
<keyword evidence="3" id="KW-1185">Reference proteome</keyword>
<dbReference type="Proteomes" id="UP000245488">
    <property type="component" value="Chromosome"/>
</dbReference>
<dbReference type="Pfam" id="PF18953">
    <property type="entry name" value="SAP_new25"/>
    <property type="match status" value="1"/>
</dbReference>
<organism evidence="1 3">
    <name type="scientific">Butyrivibrio fibrisolvens</name>
    <dbReference type="NCBI Taxonomy" id="831"/>
    <lineage>
        <taxon>Bacteria</taxon>
        <taxon>Bacillati</taxon>
        <taxon>Bacillota</taxon>
        <taxon>Clostridia</taxon>
        <taxon>Lachnospirales</taxon>
        <taxon>Lachnospiraceae</taxon>
        <taxon>Butyrivibrio</taxon>
    </lineage>
</organism>
<evidence type="ECO:0000313" key="3">
    <source>
        <dbReference type="Proteomes" id="UP000245488"/>
    </source>
</evidence>
<evidence type="ECO:0008006" key="4">
    <source>
        <dbReference type="Google" id="ProtNLM"/>
    </source>
</evidence>
<sequence>MVQRPEFDSIKDYTEFCKYYWYRDELIKICKAHGLKATGSKIELNKVVEAYFSGEKILPEKKKPAKKKKAVVTELTLDTGLIACGFTFGNRFREFFKQQTREENFKFNVDMVATAKAVKESGDESFTLGDLLDIYYGKKTYATYDKSTLQWNKFVKDFCADEETGIFNERMKAAAALWKIVRESDMKKEYSHDLFEKYKDMFL</sequence>